<reference evidence="2" key="1">
    <citation type="journal article" date="2019" name="PLoS Negl. Trop. Dis.">
        <title>Revisiting the worldwide diversity of Leptospira species in the environment.</title>
        <authorList>
            <person name="Vincent A.T."/>
            <person name="Schiettekatte O."/>
            <person name="Bourhy P."/>
            <person name="Veyrier F.J."/>
            <person name="Picardeau M."/>
        </authorList>
    </citation>
    <scope>NUCLEOTIDE SEQUENCE [LARGE SCALE GENOMIC DNA]</scope>
    <source>
        <strain evidence="2">201800287</strain>
    </source>
</reference>
<keyword evidence="3" id="KW-1185">Reference proteome</keyword>
<comment type="caution">
    <text evidence="2">The sequence shown here is derived from an EMBL/GenBank/DDBJ whole genome shotgun (WGS) entry which is preliminary data.</text>
</comment>
<dbReference type="Proteomes" id="UP000298009">
    <property type="component" value="Unassembled WGS sequence"/>
</dbReference>
<keyword evidence="1" id="KW-0472">Membrane</keyword>
<sequence>MKIINKSKYTKNKQILEDISKEYIELLTENIQFKKRNLDYKEVDYKDLIVAHEDFKKRNSVKSIQKERKSNLLLFTGMLYVVIGLLTYSYSNFEIGPNNLGIIISIFGIIIAFSSVTLNFLKNDIFLLTSKRIEKKIDKFEIINKWNKIETLTNAFLYNKKIAKSVENNIHLPLSKKINILYENQYINKEDIINYQTILKARNNIVHSSNLDIDEKELRNLLEKADNIIEILEIKNR</sequence>
<evidence type="ECO:0000256" key="1">
    <source>
        <dbReference type="SAM" id="Phobius"/>
    </source>
</evidence>
<protein>
    <submittedName>
        <fullName evidence="2">Uncharacterized protein</fullName>
    </submittedName>
</protein>
<accession>A0A4R9IB25</accession>
<evidence type="ECO:0000313" key="2">
    <source>
        <dbReference type="EMBL" id="TGK82983.1"/>
    </source>
</evidence>
<organism evidence="2 3">
    <name type="scientific">Leptospira noumeaensis</name>
    <dbReference type="NCBI Taxonomy" id="2484964"/>
    <lineage>
        <taxon>Bacteria</taxon>
        <taxon>Pseudomonadati</taxon>
        <taxon>Spirochaetota</taxon>
        <taxon>Spirochaetia</taxon>
        <taxon>Leptospirales</taxon>
        <taxon>Leptospiraceae</taxon>
        <taxon>Leptospira</taxon>
    </lineage>
</organism>
<dbReference type="AlphaFoldDB" id="A0A4R9IB25"/>
<gene>
    <name evidence="2" type="ORF">EHQ24_08145</name>
</gene>
<keyword evidence="1" id="KW-1133">Transmembrane helix</keyword>
<dbReference type="EMBL" id="RQFK01000024">
    <property type="protein sequence ID" value="TGK82983.1"/>
    <property type="molecule type" value="Genomic_DNA"/>
</dbReference>
<proteinExistence type="predicted"/>
<name>A0A4R9IB25_9LEPT</name>
<keyword evidence="1" id="KW-0812">Transmembrane</keyword>
<feature type="transmembrane region" description="Helical" evidence="1">
    <location>
        <begin position="102"/>
        <end position="121"/>
    </location>
</feature>
<feature type="transmembrane region" description="Helical" evidence="1">
    <location>
        <begin position="72"/>
        <end position="90"/>
    </location>
</feature>
<dbReference type="RefSeq" id="WP_135601181.1">
    <property type="nucleotide sequence ID" value="NZ_RQFK01000024.1"/>
</dbReference>
<evidence type="ECO:0000313" key="3">
    <source>
        <dbReference type="Proteomes" id="UP000298009"/>
    </source>
</evidence>